<dbReference type="SUPFAM" id="SSF51395">
    <property type="entry name" value="FMN-linked oxidoreductases"/>
    <property type="match status" value="1"/>
</dbReference>
<dbReference type="AlphaFoldDB" id="A0A174SJK1"/>
<keyword evidence="13" id="KW-1185">Reference proteome</keyword>
<evidence type="ECO:0000256" key="9">
    <source>
        <dbReference type="ARBA" id="ARBA00023014"/>
    </source>
</evidence>
<feature type="domain" description="NADH:flavin oxidoreductase/NADH oxidase N-terminal" evidence="10">
    <location>
        <begin position="7"/>
        <end position="337"/>
    </location>
</feature>
<dbReference type="InterPro" id="IPR001155">
    <property type="entry name" value="OxRdtase_FMN_N"/>
</dbReference>
<evidence type="ECO:0000313" key="13">
    <source>
        <dbReference type="Proteomes" id="UP000092714"/>
    </source>
</evidence>
<evidence type="ECO:0000256" key="1">
    <source>
        <dbReference type="ARBA" id="ARBA00001917"/>
    </source>
</evidence>
<proteinExistence type="inferred from homology"/>
<evidence type="ECO:0000256" key="5">
    <source>
        <dbReference type="ARBA" id="ARBA00022643"/>
    </source>
</evidence>
<dbReference type="InterPro" id="IPR051793">
    <property type="entry name" value="NADH:flavin_oxidoreductase"/>
</dbReference>
<evidence type="ECO:0000313" key="12">
    <source>
        <dbReference type="EMBL" id="OBY10411.1"/>
    </source>
</evidence>
<dbReference type="SUPFAM" id="SSF51905">
    <property type="entry name" value="FAD/NAD(P)-binding domain"/>
    <property type="match status" value="1"/>
</dbReference>
<dbReference type="Pfam" id="PF00724">
    <property type="entry name" value="Oxidored_FMN"/>
    <property type="match status" value="1"/>
</dbReference>
<keyword evidence="4" id="KW-0285">Flavoprotein</keyword>
<dbReference type="PRINTS" id="PR00368">
    <property type="entry name" value="FADPNR"/>
</dbReference>
<dbReference type="Gene3D" id="3.40.50.720">
    <property type="entry name" value="NAD(P)-binding Rossmann-like Domain"/>
    <property type="match status" value="1"/>
</dbReference>
<gene>
    <name evidence="12" type="ORF">CP373A1_10955</name>
</gene>
<dbReference type="PANTHER" id="PTHR42917">
    <property type="entry name" value="2,4-DIENOYL-COA REDUCTASE"/>
    <property type="match status" value="1"/>
</dbReference>
<protein>
    <submittedName>
        <fullName evidence="12">NADH oxidase</fullName>
    </submittedName>
</protein>
<keyword evidence="8" id="KW-0408">Iron</keyword>
<dbReference type="Gene3D" id="3.50.50.60">
    <property type="entry name" value="FAD/NAD(P)-binding domain"/>
    <property type="match status" value="1"/>
</dbReference>
<keyword evidence="7" id="KW-0560">Oxidoreductase</keyword>
<evidence type="ECO:0000256" key="3">
    <source>
        <dbReference type="ARBA" id="ARBA00011048"/>
    </source>
</evidence>
<dbReference type="GO" id="GO:0051536">
    <property type="term" value="F:iron-sulfur cluster binding"/>
    <property type="evidence" value="ECO:0007669"/>
    <property type="project" value="UniProtKB-KW"/>
</dbReference>
<dbReference type="Gene3D" id="3.20.20.70">
    <property type="entry name" value="Aldolase class I"/>
    <property type="match status" value="1"/>
</dbReference>
<comment type="cofactor">
    <cofactor evidence="1">
        <name>FMN</name>
        <dbReference type="ChEBI" id="CHEBI:58210"/>
    </cofactor>
</comment>
<dbReference type="PANTHER" id="PTHR42917:SF2">
    <property type="entry name" value="2,4-DIENOYL-COA REDUCTASE [(2E)-ENOYL-COA-PRODUCING]"/>
    <property type="match status" value="1"/>
</dbReference>
<evidence type="ECO:0000256" key="2">
    <source>
        <dbReference type="ARBA" id="ARBA00001966"/>
    </source>
</evidence>
<keyword evidence="6" id="KW-0479">Metal-binding</keyword>
<evidence type="ECO:0000256" key="4">
    <source>
        <dbReference type="ARBA" id="ARBA00022630"/>
    </source>
</evidence>
<feature type="domain" description="FAD/NAD(P)-binding" evidence="11">
    <location>
        <begin position="368"/>
        <end position="473"/>
    </location>
</feature>
<feature type="domain" description="FAD/NAD(P)-binding" evidence="11">
    <location>
        <begin position="487"/>
        <end position="616"/>
    </location>
</feature>
<evidence type="ECO:0000259" key="11">
    <source>
        <dbReference type="Pfam" id="PF07992"/>
    </source>
</evidence>
<organism evidence="12 13">
    <name type="scientific">Clostridium paraputrificum</name>
    <dbReference type="NCBI Taxonomy" id="29363"/>
    <lineage>
        <taxon>Bacteria</taxon>
        <taxon>Bacillati</taxon>
        <taxon>Bacillota</taxon>
        <taxon>Clostridia</taxon>
        <taxon>Eubacteriales</taxon>
        <taxon>Clostridiaceae</taxon>
        <taxon>Clostridium</taxon>
    </lineage>
</organism>
<evidence type="ECO:0000259" key="10">
    <source>
        <dbReference type="Pfam" id="PF00724"/>
    </source>
</evidence>
<dbReference type="EMBL" id="MAPZ01000020">
    <property type="protein sequence ID" value="OBY10411.1"/>
    <property type="molecule type" value="Genomic_DNA"/>
</dbReference>
<keyword evidence="5" id="KW-0288">FMN</keyword>
<dbReference type="InterPro" id="IPR023753">
    <property type="entry name" value="FAD/NAD-binding_dom"/>
</dbReference>
<dbReference type="InterPro" id="IPR013785">
    <property type="entry name" value="Aldolase_TIM"/>
</dbReference>
<keyword evidence="9" id="KW-0411">Iron-sulfur</keyword>
<dbReference type="GO" id="GO:0046872">
    <property type="term" value="F:metal ion binding"/>
    <property type="evidence" value="ECO:0007669"/>
    <property type="project" value="UniProtKB-KW"/>
</dbReference>
<evidence type="ECO:0000256" key="6">
    <source>
        <dbReference type="ARBA" id="ARBA00022723"/>
    </source>
</evidence>
<evidence type="ECO:0000256" key="7">
    <source>
        <dbReference type="ARBA" id="ARBA00023002"/>
    </source>
</evidence>
<comment type="similarity">
    <text evidence="3">In the N-terminal section; belongs to the NADH:flavin oxidoreductase/NADH oxidase family.</text>
</comment>
<comment type="cofactor">
    <cofactor evidence="2">
        <name>[4Fe-4S] cluster</name>
        <dbReference type="ChEBI" id="CHEBI:49883"/>
    </cofactor>
</comment>
<dbReference type="CDD" id="cd02803">
    <property type="entry name" value="OYE_like_FMN_family"/>
    <property type="match status" value="1"/>
</dbReference>
<dbReference type="GO" id="GO:0016491">
    <property type="term" value="F:oxidoreductase activity"/>
    <property type="evidence" value="ECO:0007669"/>
    <property type="project" value="UniProtKB-KW"/>
</dbReference>
<dbReference type="RefSeq" id="WP_055183705.1">
    <property type="nucleotide sequence ID" value="NZ_CZBQ01000003.1"/>
</dbReference>
<evidence type="ECO:0000256" key="8">
    <source>
        <dbReference type="ARBA" id="ARBA00023004"/>
    </source>
</evidence>
<dbReference type="InterPro" id="IPR036188">
    <property type="entry name" value="FAD/NAD-bd_sf"/>
</dbReference>
<accession>A0A174SJK1</accession>
<dbReference type="eggNOG" id="COG0446">
    <property type="taxonomic scope" value="Bacteria"/>
</dbReference>
<sequence length="648" mass="70483">MQKYSHLFSPIKIGETTVKNRIFMPPISTNLADKGYVTDTLVEHYAARAKGGVGLIVTEVTTVEPVYTYLPGDMSICDDSYIPGWKKLTDAVHKYGAKILPQLFHPAYMAFPIPGTPRLIAPSNVGPAYAKEAPRPVTIPELKVIIKQFGEAALRIKKAGGDGVEIHAAHAHGLLGGFLSPLYNKRTDEYGGDINGRLKLTLEVIEEVRKICGKDFIIDVRISGDEYCDGGLNLNDGIYIAKQLEKAGADMIHVSGGTTIMRGSSIPAPGTKQGSHAKLAEEIKKHTSIPIATVGRITEPWIADELIANGKADICMIGRANLCDPEFANKAEKGMDKDIRPCIGCLRCLNGIMFGKRVACTINPSLEIDNEDTIKQSNTKKRILVIGGGPAGMEAAYVAKKRGHDVVLCDKNEELGGLMKLASVPIAKQDLAKVTQYMVRKLEEAGVEIRLNCEVNKNMLQNEFADYEVVMSNGASPVVIQPFTTFKHWATADDILGGKAFPGRRIVVIGGGSVGCETADYLAPLVYDRLPRDRKVTVIEMAPEVMSTESGPGRSLLVQRMMKKGIELICNAKVEKVEENKIYYSINGETHCISDADTLIFAVGYRPDKALADTLNELKITYHTIGDANSVGTIQDAIHAGYDLAKEL</sequence>
<dbReference type="PRINTS" id="PR00469">
    <property type="entry name" value="PNDRDTASEII"/>
</dbReference>
<comment type="caution">
    <text evidence="12">The sequence shown here is derived from an EMBL/GenBank/DDBJ whole genome shotgun (WGS) entry which is preliminary data.</text>
</comment>
<dbReference type="OrthoDB" id="9772736at2"/>
<dbReference type="Proteomes" id="UP000092714">
    <property type="component" value="Unassembled WGS sequence"/>
</dbReference>
<dbReference type="eggNOG" id="COG1902">
    <property type="taxonomic scope" value="Bacteria"/>
</dbReference>
<name>A0A174SJK1_9CLOT</name>
<reference evidence="12 13" key="1">
    <citation type="submission" date="2016-06" db="EMBL/GenBank/DDBJ databases">
        <authorList>
            <person name="Kjaerup R.B."/>
            <person name="Dalgaard T.S."/>
            <person name="Juul-Madsen H.R."/>
        </authorList>
    </citation>
    <scope>NUCLEOTIDE SEQUENCE [LARGE SCALE GENOMIC DNA]</scope>
    <source>
        <strain evidence="12 13">373-A1</strain>
    </source>
</reference>
<dbReference type="GO" id="GO:0010181">
    <property type="term" value="F:FMN binding"/>
    <property type="evidence" value="ECO:0007669"/>
    <property type="project" value="InterPro"/>
</dbReference>
<dbReference type="Pfam" id="PF07992">
    <property type="entry name" value="Pyr_redox_2"/>
    <property type="match status" value="2"/>
</dbReference>